<protein>
    <submittedName>
        <fullName evidence="4">PRPP synthase-associated protein 2</fullName>
    </submittedName>
</protein>
<feature type="domain" description="Ribose-phosphate pyrophosphokinase N-terminal" evidence="3">
    <location>
        <begin position="1"/>
        <end position="116"/>
    </location>
</feature>
<evidence type="ECO:0000259" key="3">
    <source>
        <dbReference type="Pfam" id="PF13793"/>
    </source>
</evidence>
<sequence>MLIVSGNCDKTFASSIARLLGIKICKTDIELSTSRESIIKISQSVRQKRVFIIQTSTQNVNNDLMNLLLVAYACRTSSAQEIIAVLPHLPYSRQSKMRKRGSIVVKLISKLFVQAGINHVITIDLQVKEIQGFFECPVDNLRSLPFLLHYVRKNIPDFKNAVVVSRSPTGIARSTSMSERLGVGIAVIHGKFPNNSEEIDDDGRNSPPPVDVQKRFIAHHVGSLPMIATKSSGAPVLIGNVKDKITFLVEICIDDSTLMDFIESATFLKNNGAKAVYILGTHAMFSAKYHESITNSKIDEFIVTNTIPIHVNSSKIKIVDIRDLLAESIRRIYFKETMSHLFHEVTMND</sequence>
<keyword evidence="2" id="KW-0545">Nucleotide biosynthesis</keyword>
<dbReference type="GO" id="GO:0005737">
    <property type="term" value="C:cytoplasm"/>
    <property type="evidence" value="ECO:0007669"/>
    <property type="project" value="TreeGrafter"/>
</dbReference>
<dbReference type="InterPro" id="IPR029099">
    <property type="entry name" value="Pribosyltran_N"/>
</dbReference>
<dbReference type="GO" id="GO:0002189">
    <property type="term" value="C:ribose phosphate diphosphokinase complex"/>
    <property type="evidence" value="ECO:0007669"/>
    <property type="project" value="TreeGrafter"/>
</dbReference>
<comment type="similarity">
    <text evidence="1">Belongs to the ribose-phosphate pyrophosphokinase family.</text>
</comment>
<dbReference type="Pfam" id="PF14572">
    <property type="entry name" value="Pribosyl_synth"/>
    <property type="match status" value="1"/>
</dbReference>
<dbReference type="EMBL" id="LWCA01000035">
    <property type="protein sequence ID" value="OAF71645.1"/>
    <property type="molecule type" value="Genomic_DNA"/>
</dbReference>
<evidence type="ECO:0000256" key="1">
    <source>
        <dbReference type="ARBA" id="ARBA00006478"/>
    </source>
</evidence>
<dbReference type="GO" id="GO:0000287">
    <property type="term" value="F:magnesium ion binding"/>
    <property type="evidence" value="ECO:0007669"/>
    <property type="project" value="InterPro"/>
</dbReference>
<dbReference type="InterPro" id="IPR029057">
    <property type="entry name" value="PRTase-like"/>
</dbReference>
<evidence type="ECO:0000313" key="4">
    <source>
        <dbReference type="EMBL" id="OAF71645.1"/>
    </source>
</evidence>
<reference evidence="4 5" key="1">
    <citation type="submission" date="2016-04" db="EMBL/GenBank/DDBJ databases">
        <title>The genome of Intoshia linei affirms orthonectids as highly simplified spiralians.</title>
        <authorList>
            <person name="Mikhailov K.V."/>
            <person name="Slusarev G.S."/>
            <person name="Nikitin M.A."/>
            <person name="Logacheva M.D."/>
            <person name="Penin A."/>
            <person name="Aleoshin V."/>
            <person name="Panchin Y.V."/>
        </authorList>
    </citation>
    <scope>NUCLEOTIDE SEQUENCE [LARGE SCALE GENOMIC DNA]</scope>
    <source>
        <strain evidence="4">Intl2013</strain>
        <tissue evidence="4">Whole animal</tissue>
    </source>
</reference>
<dbReference type="NCBIfam" id="TIGR01251">
    <property type="entry name" value="ribP_PPkin"/>
    <property type="match status" value="1"/>
</dbReference>
<dbReference type="Gene3D" id="3.40.50.2020">
    <property type="match status" value="2"/>
</dbReference>
<dbReference type="GO" id="GO:0006015">
    <property type="term" value="P:5-phosphoribose 1-diphosphate biosynthetic process"/>
    <property type="evidence" value="ECO:0007669"/>
    <property type="project" value="TreeGrafter"/>
</dbReference>
<dbReference type="GO" id="GO:0006164">
    <property type="term" value="P:purine nucleotide biosynthetic process"/>
    <property type="evidence" value="ECO:0007669"/>
    <property type="project" value="TreeGrafter"/>
</dbReference>
<dbReference type="CDD" id="cd06223">
    <property type="entry name" value="PRTases_typeI"/>
    <property type="match status" value="1"/>
</dbReference>
<evidence type="ECO:0000256" key="2">
    <source>
        <dbReference type="ARBA" id="ARBA00022727"/>
    </source>
</evidence>
<dbReference type="Proteomes" id="UP000078046">
    <property type="component" value="Unassembled WGS sequence"/>
</dbReference>
<comment type="caution">
    <text evidence="4">The sequence shown here is derived from an EMBL/GenBank/DDBJ whole genome shotgun (WGS) entry which is preliminary data.</text>
</comment>
<dbReference type="PANTHER" id="PTHR10210:SF53">
    <property type="entry name" value="GH23275P"/>
    <property type="match status" value="1"/>
</dbReference>
<accession>A0A177BBS0</accession>
<dbReference type="GO" id="GO:0005524">
    <property type="term" value="F:ATP binding"/>
    <property type="evidence" value="ECO:0007669"/>
    <property type="project" value="TreeGrafter"/>
</dbReference>
<dbReference type="AlphaFoldDB" id="A0A177BBS0"/>
<dbReference type="OrthoDB" id="413572at2759"/>
<dbReference type="GO" id="GO:0004749">
    <property type="term" value="F:ribose phosphate diphosphokinase activity"/>
    <property type="evidence" value="ECO:0007669"/>
    <property type="project" value="TreeGrafter"/>
</dbReference>
<dbReference type="SMART" id="SM01400">
    <property type="entry name" value="Pribosyltran_N"/>
    <property type="match status" value="1"/>
</dbReference>
<evidence type="ECO:0000313" key="5">
    <source>
        <dbReference type="Proteomes" id="UP000078046"/>
    </source>
</evidence>
<dbReference type="SUPFAM" id="SSF53271">
    <property type="entry name" value="PRTase-like"/>
    <property type="match status" value="2"/>
</dbReference>
<dbReference type="InterPro" id="IPR005946">
    <property type="entry name" value="Rib-P_diPkinase"/>
</dbReference>
<dbReference type="FunFam" id="3.40.50.2020:FF:000014">
    <property type="entry name" value="Ribose-phosphate pyrophosphokinase 1"/>
    <property type="match status" value="1"/>
</dbReference>
<name>A0A177BBS0_9BILA</name>
<dbReference type="Pfam" id="PF13793">
    <property type="entry name" value="Pribosyltran_N"/>
    <property type="match status" value="1"/>
</dbReference>
<dbReference type="PANTHER" id="PTHR10210">
    <property type="entry name" value="RIBOSE-PHOSPHATE DIPHOSPHOKINASE FAMILY MEMBER"/>
    <property type="match status" value="1"/>
</dbReference>
<organism evidence="4 5">
    <name type="scientific">Intoshia linei</name>
    <dbReference type="NCBI Taxonomy" id="1819745"/>
    <lineage>
        <taxon>Eukaryota</taxon>
        <taxon>Metazoa</taxon>
        <taxon>Spiralia</taxon>
        <taxon>Lophotrochozoa</taxon>
        <taxon>Mesozoa</taxon>
        <taxon>Orthonectida</taxon>
        <taxon>Rhopaluridae</taxon>
        <taxon>Intoshia</taxon>
    </lineage>
</organism>
<proteinExistence type="inferred from homology"/>
<keyword evidence="5" id="KW-1185">Reference proteome</keyword>
<gene>
    <name evidence="4" type="ORF">A3Q56_00619</name>
</gene>
<dbReference type="InterPro" id="IPR000836">
    <property type="entry name" value="PRTase_dom"/>
</dbReference>